<keyword evidence="1" id="KW-1133">Transmembrane helix</keyword>
<organism evidence="3 4">
    <name type="scientific">Leifsonia soli</name>
    <dbReference type="NCBI Taxonomy" id="582665"/>
    <lineage>
        <taxon>Bacteria</taxon>
        <taxon>Bacillati</taxon>
        <taxon>Actinomycetota</taxon>
        <taxon>Actinomycetes</taxon>
        <taxon>Micrococcales</taxon>
        <taxon>Microbacteriaceae</taxon>
        <taxon>Leifsonia</taxon>
    </lineage>
</organism>
<reference evidence="3 4" key="1">
    <citation type="submission" date="2020-07" db="EMBL/GenBank/DDBJ databases">
        <title>Sequencing the genomes of 1000 actinobacteria strains.</title>
        <authorList>
            <person name="Klenk H.-P."/>
        </authorList>
    </citation>
    <scope>NUCLEOTIDE SEQUENCE [LARGE SCALE GENOMIC DNA]</scope>
    <source>
        <strain evidence="3 4">DSM 23871</strain>
    </source>
</reference>
<keyword evidence="1" id="KW-0812">Transmembrane</keyword>
<evidence type="ECO:0000259" key="2">
    <source>
        <dbReference type="Pfam" id="PF00561"/>
    </source>
</evidence>
<dbReference type="InterPro" id="IPR000073">
    <property type="entry name" value="AB_hydrolase_1"/>
</dbReference>
<evidence type="ECO:0000313" key="3">
    <source>
        <dbReference type="EMBL" id="NYD73738.1"/>
    </source>
</evidence>
<dbReference type="AlphaFoldDB" id="A0A852SX70"/>
<dbReference type="SUPFAM" id="SSF53474">
    <property type="entry name" value="alpha/beta-Hydrolases"/>
    <property type="match status" value="1"/>
</dbReference>
<name>A0A852SX70_9MICO</name>
<dbReference type="PANTHER" id="PTHR43358">
    <property type="entry name" value="ALPHA/BETA-HYDROLASE"/>
    <property type="match status" value="1"/>
</dbReference>
<dbReference type="GO" id="GO:0003824">
    <property type="term" value="F:catalytic activity"/>
    <property type="evidence" value="ECO:0007669"/>
    <property type="project" value="UniProtKB-ARBA"/>
</dbReference>
<dbReference type="RefSeq" id="WP_179455370.1">
    <property type="nucleotide sequence ID" value="NZ_BAAAPX010000001.1"/>
</dbReference>
<dbReference type="InterPro" id="IPR052920">
    <property type="entry name" value="DNA-binding_regulatory"/>
</dbReference>
<accession>A0A852SX70</accession>
<dbReference type="Proteomes" id="UP000589620">
    <property type="component" value="Unassembled WGS sequence"/>
</dbReference>
<dbReference type="InterPro" id="IPR029058">
    <property type="entry name" value="AB_hydrolase_fold"/>
</dbReference>
<protein>
    <recommendedName>
        <fullName evidence="2">AB hydrolase-1 domain-containing protein</fullName>
    </recommendedName>
</protein>
<proteinExistence type="predicted"/>
<dbReference type="Pfam" id="PF00561">
    <property type="entry name" value="Abhydrolase_1"/>
    <property type="match status" value="1"/>
</dbReference>
<keyword evidence="1" id="KW-0472">Membrane</keyword>
<dbReference type="Gene3D" id="3.40.50.1820">
    <property type="entry name" value="alpha/beta hydrolase"/>
    <property type="match status" value="1"/>
</dbReference>
<dbReference type="PANTHER" id="PTHR43358:SF4">
    <property type="entry name" value="ALPHA_BETA HYDROLASE FOLD-1 DOMAIN-CONTAINING PROTEIN"/>
    <property type="match status" value="1"/>
</dbReference>
<evidence type="ECO:0000256" key="1">
    <source>
        <dbReference type="SAM" id="Phobius"/>
    </source>
</evidence>
<comment type="caution">
    <text evidence="3">The sequence shown here is derived from an EMBL/GenBank/DDBJ whole genome shotgun (WGS) entry which is preliminary data.</text>
</comment>
<sequence length="409" mass="43648">MAAGGSGSAWGKALGTAAFVAGGLVVGTALIAGWATARVARTVITPVRRRPQNQTIRSFDESTGTVTLRESPDATMPGRLGLWWGGDTGYAKLGGLIERADGSVTRELERVEFGELRAGRSRISGYYYLQPGELGLPVRSVEIATDLGQAPAWVFPAPDGAGDERWVIQVHGWGASRQEGLRAVRVFHDAGFTCLLASYRNDGDAPESADRRYGLGGTEWRDIEAAIDYAVSQGARSVVLMGWSMGGAVVLQTVTRSTSVEHVAGIVLESPVIDWIDTLGYQGNLLHLPDMMTRAAMRLIESEWSGPITGQGAPIDLRSMDFVARASELSLPMLILHSDDDGFVPSTGSRALAEARSDIVTLVSFDVALHTKLWNYDEAKWTGAIADWLAATIPAHAPATSAPGATSRE</sequence>
<keyword evidence="4" id="KW-1185">Reference proteome</keyword>
<dbReference type="EMBL" id="JACCBJ010000001">
    <property type="protein sequence ID" value="NYD73738.1"/>
    <property type="molecule type" value="Genomic_DNA"/>
</dbReference>
<feature type="domain" description="AB hydrolase-1" evidence="2">
    <location>
        <begin position="166"/>
        <end position="285"/>
    </location>
</feature>
<gene>
    <name evidence="3" type="ORF">BJ963_001257</name>
</gene>
<evidence type="ECO:0000313" key="4">
    <source>
        <dbReference type="Proteomes" id="UP000589620"/>
    </source>
</evidence>
<feature type="transmembrane region" description="Helical" evidence="1">
    <location>
        <begin position="17"/>
        <end position="40"/>
    </location>
</feature>